<protein>
    <recommendedName>
        <fullName evidence="16">Galactosylgalactosylxylosylprotein 3-beta-glucuronosyltransferase</fullName>
    </recommendedName>
</protein>
<evidence type="ECO:0000256" key="1">
    <source>
        <dbReference type="ARBA" id="ARBA00004606"/>
    </source>
</evidence>
<evidence type="ECO:0000256" key="2">
    <source>
        <dbReference type="ARBA" id="ARBA00007706"/>
    </source>
</evidence>
<dbReference type="GO" id="GO:0015018">
    <property type="term" value="F:galactosylgalactosylxylosylprotein 3-beta-glucuronosyltransferase activity"/>
    <property type="evidence" value="ECO:0007669"/>
    <property type="project" value="InterPro"/>
</dbReference>
<keyword evidence="10" id="KW-0479">Metal-binding</keyword>
<feature type="binding site" evidence="10">
    <location>
        <position position="189"/>
    </location>
    <ligand>
        <name>Mn(2+)</name>
        <dbReference type="ChEBI" id="CHEBI:29035"/>
    </ligand>
</feature>
<dbReference type="EMBL" id="GL832981">
    <property type="protein sequence ID" value="EGD78148.1"/>
    <property type="molecule type" value="Genomic_DNA"/>
</dbReference>
<dbReference type="GO" id="GO:0000139">
    <property type="term" value="C:Golgi membrane"/>
    <property type="evidence" value="ECO:0007669"/>
    <property type="project" value="TreeGrafter"/>
</dbReference>
<dbReference type="PANTHER" id="PTHR10896">
    <property type="entry name" value="GALACTOSYLGALACTOSYLXYLOSYLPROTEIN 3-BETA-GLUCURONOSYLTRANSFERASE BETA-1,3-GLUCURONYLTRANSFERASE"/>
    <property type="match status" value="1"/>
</dbReference>
<keyword evidence="3" id="KW-0808">Transferase</keyword>
<evidence type="ECO:0000256" key="3">
    <source>
        <dbReference type="ARBA" id="ARBA00022679"/>
    </source>
</evidence>
<feature type="active site" description="Proton donor/acceptor" evidence="9">
    <location>
        <position position="275"/>
    </location>
</feature>
<comment type="similarity">
    <text evidence="2">Belongs to the glycosyltransferase 43 family.</text>
</comment>
<keyword evidence="4 13" id="KW-0812">Transmembrane</keyword>
<feature type="coiled-coil region" evidence="12">
    <location>
        <begin position="44"/>
        <end position="71"/>
    </location>
</feature>
<keyword evidence="15" id="KW-1185">Reference proteome</keyword>
<evidence type="ECO:0000256" key="8">
    <source>
        <dbReference type="ARBA" id="ARBA00023180"/>
    </source>
</evidence>
<dbReference type="STRING" id="946362.F2ULZ9"/>
<gene>
    <name evidence="14" type="ORF">PTSG_09024</name>
</gene>
<organism evidence="15">
    <name type="scientific">Salpingoeca rosetta (strain ATCC 50818 / BSB-021)</name>
    <dbReference type="NCBI Taxonomy" id="946362"/>
    <lineage>
        <taxon>Eukaryota</taxon>
        <taxon>Choanoflagellata</taxon>
        <taxon>Craspedida</taxon>
        <taxon>Salpingoecidae</taxon>
        <taxon>Salpingoeca</taxon>
    </lineage>
</organism>
<dbReference type="Proteomes" id="UP000007799">
    <property type="component" value="Unassembled WGS sequence"/>
</dbReference>
<evidence type="ECO:0000256" key="9">
    <source>
        <dbReference type="PIRSR" id="PIRSR605027-1"/>
    </source>
</evidence>
<evidence type="ECO:0000256" key="4">
    <source>
        <dbReference type="ARBA" id="ARBA00022692"/>
    </source>
</evidence>
<feature type="site" description="Interaction with galactose moiety of substrate glycoprotein" evidence="11">
    <location>
        <position position="220"/>
    </location>
</feature>
<evidence type="ECO:0000313" key="14">
    <source>
        <dbReference type="EMBL" id="EGD78148.1"/>
    </source>
</evidence>
<dbReference type="InterPro" id="IPR005027">
    <property type="entry name" value="Glyco_trans_43"/>
</dbReference>
<feature type="transmembrane region" description="Helical" evidence="13">
    <location>
        <begin position="25"/>
        <end position="42"/>
    </location>
</feature>
<dbReference type="GeneID" id="16070379"/>
<comment type="cofactor">
    <cofactor evidence="10">
        <name>Mn(2+)</name>
        <dbReference type="ChEBI" id="CHEBI:29035"/>
    </cofactor>
</comment>
<evidence type="ECO:0000256" key="6">
    <source>
        <dbReference type="ARBA" id="ARBA00022989"/>
    </source>
</evidence>
<dbReference type="InterPro" id="IPR029044">
    <property type="entry name" value="Nucleotide-diphossugar_trans"/>
</dbReference>
<dbReference type="OMA" id="FPSCTRQ"/>
<evidence type="ECO:0000256" key="7">
    <source>
        <dbReference type="ARBA" id="ARBA00023136"/>
    </source>
</evidence>
<keyword evidence="12" id="KW-0175">Coiled coil</keyword>
<evidence type="ECO:0000256" key="11">
    <source>
        <dbReference type="PIRSR" id="PIRSR605027-4"/>
    </source>
</evidence>
<dbReference type="CDD" id="cd00218">
    <property type="entry name" value="GlcAT-I"/>
    <property type="match status" value="1"/>
</dbReference>
<comment type="subcellular location">
    <subcellularLocation>
        <location evidence="1">Membrane</location>
        <topology evidence="1">Single-pass type II membrane protein</topology>
    </subcellularLocation>
</comment>
<dbReference type="GO" id="GO:0050650">
    <property type="term" value="P:chondroitin sulfate proteoglycan biosynthetic process"/>
    <property type="evidence" value="ECO:0007669"/>
    <property type="project" value="TreeGrafter"/>
</dbReference>
<keyword evidence="7 13" id="KW-0472">Membrane</keyword>
<dbReference type="eggNOG" id="KOG1476">
    <property type="taxonomic scope" value="Eukaryota"/>
</dbReference>
<evidence type="ECO:0000256" key="5">
    <source>
        <dbReference type="ARBA" id="ARBA00022968"/>
    </source>
</evidence>
<accession>F2ULZ9</accession>
<proteinExistence type="inferred from homology"/>
<dbReference type="RefSeq" id="XP_004989824.1">
    <property type="nucleotide sequence ID" value="XM_004989767.1"/>
</dbReference>
<dbReference type="SUPFAM" id="SSF53448">
    <property type="entry name" value="Nucleotide-diphospho-sugar transferases"/>
    <property type="match status" value="1"/>
</dbReference>
<dbReference type="Gene3D" id="3.90.550.10">
    <property type="entry name" value="Spore Coat Polysaccharide Biosynthesis Protein SpsA, Chain A"/>
    <property type="match status" value="1"/>
</dbReference>
<dbReference type="AlphaFoldDB" id="F2ULZ9"/>
<reference evidence="14" key="1">
    <citation type="submission" date="2009-08" db="EMBL/GenBank/DDBJ databases">
        <title>Annotation of Salpingoeca rosetta.</title>
        <authorList>
            <consortium name="The Broad Institute Genome Sequencing Platform"/>
            <person name="Russ C."/>
            <person name="Cuomo C."/>
            <person name="Burger G."/>
            <person name="Gray M.W."/>
            <person name="Holland P.W.H."/>
            <person name="King N."/>
            <person name="Lang F.B.F."/>
            <person name="Roger A.J."/>
            <person name="Ruiz-Trillo I."/>
            <person name="Young S.K."/>
            <person name="Zeng Q."/>
            <person name="Gargeya S."/>
            <person name="Alvarado L."/>
            <person name="Berlin A."/>
            <person name="Chapman S.B."/>
            <person name="Chen Z."/>
            <person name="Freedman E."/>
            <person name="Gellesch M."/>
            <person name="Goldberg J."/>
            <person name="Griggs A."/>
            <person name="Gujja S."/>
            <person name="Heilman E."/>
            <person name="Heiman D."/>
            <person name="Howarth C."/>
            <person name="Mehta T."/>
            <person name="Neiman D."/>
            <person name="Pearson M."/>
            <person name="Roberts A."/>
            <person name="Saif S."/>
            <person name="Shea T."/>
            <person name="Shenoy N."/>
            <person name="Sisk P."/>
            <person name="Stolte C."/>
            <person name="Sykes S."/>
            <person name="White J."/>
            <person name="Yandava C."/>
            <person name="Haas B."/>
            <person name="Nusbaum C."/>
            <person name="Birren B."/>
        </authorList>
    </citation>
    <scope>NUCLEOTIDE SEQUENCE [LARGE SCALE GENOMIC DNA]</scope>
    <source>
        <strain evidence="14">ATCC 50818</strain>
    </source>
</reference>
<dbReference type="InParanoid" id="F2ULZ9"/>
<dbReference type="Pfam" id="PF03360">
    <property type="entry name" value="Glyco_transf_43"/>
    <property type="match status" value="1"/>
</dbReference>
<evidence type="ECO:0000313" key="15">
    <source>
        <dbReference type="Proteomes" id="UP000007799"/>
    </source>
</evidence>
<name>F2ULZ9_SALR5</name>
<evidence type="ECO:0000256" key="10">
    <source>
        <dbReference type="PIRSR" id="PIRSR605027-3"/>
    </source>
</evidence>
<evidence type="ECO:0000256" key="13">
    <source>
        <dbReference type="SAM" id="Phobius"/>
    </source>
</evidence>
<sequence length="324" mass="36974">MLQPKFPNFVCHKETMRQGAWVRDARTALLLVLVVMCFLVAIDHKNLVVRIQQHQADVEQLSSKLRQESMRRPAGARSFSPSQEGIFVVTPTYTRKSQLVDLTRLKQALQLASQKHNLLWIVVEDSDTKTDLVTHFFDSCEVPYVHLNIKEEHPPYKFKANTQRNLGISYIRSMKNVNSNSKVYFADDDNAYDVRLFDEIAKVKRVGVWPVAYSGARRVETPLVTNGTITGFASWVTEARKRFPFDMAAFAVSVEFFLRDKPVLFTPLAASGTGEAAFLEATGLDTKDLEPLADDCTKVYVWHVKTYTRSEEQYDKDSAHIKYV</sequence>
<dbReference type="FunCoup" id="F2ULZ9">
    <property type="interactions" value="815"/>
</dbReference>
<dbReference type="PANTHER" id="PTHR10896:SF65">
    <property type="entry name" value="GALACTOSYLGALACTOSYLXYLOSYLPROTEIN 3-BETA-GLUCURONOSYLTRANSFERASE 3"/>
    <property type="match status" value="1"/>
</dbReference>
<keyword evidence="6 13" id="KW-1133">Transmembrane helix</keyword>
<evidence type="ECO:0008006" key="16">
    <source>
        <dbReference type="Google" id="ProtNLM"/>
    </source>
</evidence>
<dbReference type="OrthoDB" id="675023at2759"/>
<dbReference type="GO" id="GO:0046872">
    <property type="term" value="F:metal ion binding"/>
    <property type="evidence" value="ECO:0007669"/>
    <property type="project" value="UniProtKB-KW"/>
</dbReference>
<keyword evidence="8" id="KW-0325">Glycoprotein</keyword>
<keyword evidence="10" id="KW-0464">Manganese</keyword>
<dbReference type="GO" id="GO:0005975">
    <property type="term" value="P:carbohydrate metabolic process"/>
    <property type="evidence" value="ECO:0007669"/>
    <property type="project" value="TreeGrafter"/>
</dbReference>
<evidence type="ECO:0000256" key="12">
    <source>
        <dbReference type="SAM" id="Coils"/>
    </source>
</evidence>
<keyword evidence="5" id="KW-0735">Signal-anchor</keyword>
<dbReference type="KEGG" id="sre:PTSG_09024"/>